<dbReference type="Proteomes" id="UP000034508">
    <property type="component" value="Unassembled WGS sequence"/>
</dbReference>
<dbReference type="PANTHER" id="PTHR36836:SF1">
    <property type="entry name" value="COLANIC ACID BIOSYNTHESIS PROTEIN WCAK"/>
    <property type="match status" value="1"/>
</dbReference>
<evidence type="ECO:0000313" key="2">
    <source>
        <dbReference type="EMBL" id="KKQ18173.1"/>
    </source>
</evidence>
<dbReference type="AlphaFoldDB" id="A0A0G0FGJ1"/>
<reference evidence="2 3" key="1">
    <citation type="journal article" date="2015" name="Nature">
        <title>rRNA introns, odd ribosomes, and small enigmatic genomes across a large radiation of phyla.</title>
        <authorList>
            <person name="Brown C.T."/>
            <person name="Hug L.A."/>
            <person name="Thomas B.C."/>
            <person name="Sharon I."/>
            <person name="Castelle C.J."/>
            <person name="Singh A."/>
            <person name="Wilkins M.J."/>
            <person name="Williams K.H."/>
            <person name="Banfield J.F."/>
        </authorList>
    </citation>
    <scope>NUCLEOTIDE SEQUENCE [LARGE SCALE GENOMIC DNA]</scope>
</reference>
<name>A0A0G0FGJ1_9BACT</name>
<feature type="domain" description="Polysaccharide pyruvyl transferase" evidence="1">
    <location>
        <begin position="20"/>
        <end position="345"/>
    </location>
</feature>
<dbReference type="Pfam" id="PF04230">
    <property type="entry name" value="PS_pyruv_trans"/>
    <property type="match status" value="1"/>
</dbReference>
<evidence type="ECO:0000313" key="3">
    <source>
        <dbReference type="Proteomes" id="UP000034508"/>
    </source>
</evidence>
<gene>
    <name evidence="2" type="ORF">US31_C0008G0016</name>
</gene>
<sequence>MIFKKGEVVITGASTYGVKNHGDDAMLKVFCDQTRRIIPNSKITLVTRHPSKVLDQEFNIKSIKNIDHNSKTESNNRFFYGFNRGDQDKHLQAIKSEMEKSDLVVIGGNAFMEVSKSEFLRGVTTYSALFAIWAKLLGKPYVLYGAAVYPIKSDYTKKIAKFICENAALVTLREKDSLTELLKSGVKNYGNLKVFADPAWGLEPVLTKKRGQEILKKEGIKLKTKILIGIVFRHMYWLWNQKETGKYAKLIARLCDNLILKLNCDILLFPNCTYDIDNPYEDDRVIGMLITSKVKRQDKVHQIRGDLSLNNTLSIYPLLDFLISNRRHSLIFGAIHNVPIFALSTGHPWHFKPWIKELNLENQLASLTDDTISEIETRIIESFNRSDKIKKTISKTVPRLREKALRAIDEISKII</sequence>
<dbReference type="InterPro" id="IPR007345">
    <property type="entry name" value="Polysacch_pyruvyl_Trfase"/>
</dbReference>
<dbReference type="EMBL" id="LBSM01000008">
    <property type="protein sequence ID" value="KKQ18173.1"/>
    <property type="molecule type" value="Genomic_DNA"/>
</dbReference>
<evidence type="ECO:0000259" key="1">
    <source>
        <dbReference type="Pfam" id="PF04230"/>
    </source>
</evidence>
<comment type="caution">
    <text evidence="2">The sequence shown here is derived from an EMBL/GenBank/DDBJ whole genome shotgun (WGS) entry which is preliminary data.</text>
</comment>
<accession>A0A0G0FGJ1</accession>
<protein>
    <recommendedName>
        <fullName evidence="1">Polysaccharide pyruvyl transferase domain-containing protein</fullName>
    </recommendedName>
</protein>
<dbReference type="PANTHER" id="PTHR36836">
    <property type="entry name" value="COLANIC ACID BIOSYNTHESIS PROTEIN WCAK"/>
    <property type="match status" value="1"/>
</dbReference>
<organism evidence="2 3">
    <name type="scientific">Berkelbacteria bacterium GW2011_GWA1_36_9</name>
    <dbReference type="NCBI Taxonomy" id="1618331"/>
    <lineage>
        <taxon>Bacteria</taxon>
        <taxon>Candidatus Berkelbacteria</taxon>
    </lineage>
</organism>
<proteinExistence type="predicted"/>